<reference evidence="2 3" key="1">
    <citation type="journal article" date="2019" name="Int. J. Syst. Evol. Microbiol.">
        <title>The Global Catalogue of Microorganisms (GCM) 10K type strain sequencing project: providing services to taxonomists for standard genome sequencing and annotation.</title>
        <authorList>
            <consortium name="The Broad Institute Genomics Platform"/>
            <consortium name="The Broad Institute Genome Sequencing Center for Infectious Disease"/>
            <person name="Wu L."/>
            <person name="Ma J."/>
        </authorList>
    </citation>
    <scope>NUCLEOTIDE SEQUENCE [LARGE SCALE GENOMIC DNA]</scope>
    <source>
        <strain evidence="2 3">JCM 15309</strain>
    </source>
</reference>
<feature type="region of interest" description="Disordered" evidence="1">
    <location>
        <begin position="56"/>
        <end position="78"/>
    </location>
</feature>
<evidence type="ECO:0000313" key="2">
    <source>
        <dbReference type="EMBL" id="GAA1953158.1"/>
    </source>
</evidence>
<evidence type="ECO:0000256" key="1">
    <source>
        <dbReference type="SAM" id="MobiDB-lite"/>
    </source>
</evidence>
<proteinExistence type="predicted"/>
<keyword evidence="3" id="KW-1185">Reference proteome</keyword>
<gene>
    <name evidence="2" type="ORF">GCM10009798_10420</name>
</gene>
<sequence>MLRYHVPPGQDAAAALAAVREAGLSATIDMDGGFEDVVISCDPRKDREHVRTVLRNAPTELSGNSVQGPPIAFADEER</sequence>
<dbReference type="RefSeq" id="WP_344043111.1">
    <property type="nucleotide sequence ID" value="NZ_BAAAPB010000001.1"/>
</dbReference>
<comment type="caution">
    <text evidence="2">The sequence shown here is derived from an EMBL/GenBank/DDBJ whole genome shotgun (WGS) entry which is preliminary data.</text>
</comment>
<dbReference type="EMBL" id="BAAAPB010000001">
    <property type="protein sequence ID" value="GAA1953158.1"/>
    <property type="molecule type" value="Genomic_DNA"/>
</dbReference>
<accession>A0ABN2QIK5</accession>
<organism evidence="2 3">
    <name type="scientific">Nocardioides panacihumi</name>
    <dbReference type="NCBI Taxonomy" id="400774"/>
    <lineage>
        <taxon>Bacteria</taxon>
        <taxon>Bacillati</taxon>
        <taxon>Actinomycetota</taxon>
        <taxon>Actinomycetes</taxon>
        <taxon>Propionibacteriales</taxon>
        <taxon>Nocardioidaceae</taxon>
        <taxon>Nocardioides</taxon>
    </lineage>
</organism>
<name>A0ABN2QIK5_9ACTN</name>
<evidence type="ECO:0000313" key="3">
    <source>
        <dbReference type="Proteomes" id="UP001500571"/>
    </source>
</evidence>
<protein>
    <submittedName>
        <fullName evidence="2">Uncharacterized protein</fullName>
    </submittedName>
</protein>
<dbReference type="Proteomes" id="UP001500571">
    <property type="component" value="Unassembled WGS sequence"/>
</dbReference>